<sequence length="155" mass="17626">MERKDLIISALLVVILILAGVLAKYSQDLSYCRDQLSETAKCMKYVLKVNLLIDYGNGTRRWHNGTLVPLGSSLLNATMQVASVNYTLGTYGAFVNSINGINNDKSRSMYWMYWVFRDGKWVLGEVSADNFRLKDGDIVAWFYENCSKWPPEPPK</sequence>
<dbReference type="EMBL" id="RXII01000069">
    <property type="protein sequence ID" value="RZN61699.1"/>
    <property type="molecule type" value="Genomic_DNA"/>
</dbReference>
<evidence type="ECO:0000313" key="5">
    <source>
        <dbReference type="Proteomes" id="UP000316217"/>
    </source>
</evidence>
<dbReference type="RefSeq" id="WP_125672573.1">
    <property type="nucleotide sequence ID" value="NZ_RCOS01000156.1"/>
</dbReference>
<organism evidence="2 4">
    <name type="scientific">Candidatus Methanodesulfokora washburnensis</name>
    <dbReference type="NCBI Taxonomy" id="2478471"/>
    <lineage>
        <taxon>Archaea</taxon>
        <taxon>Thermoproteota</taxon>
        <taxon>Candidatus Korarchaeia</taxon>
        <taxon>Candidatus Korarchaeia incertae sedis</taxon>
        <taxon>Candidatus Methanodesulfokora</taxon>
    </lineage>
</organism>
<dbReference type="OrthoDB" id="31264at2157"/>
<dbReference type="Pfam" id="PF14478">
    <property type="entry name" value="DUF4430"/>
    <property type="match status" value="1"/>
</dbReference>
<dbReference type="Proteomes" id="UP000316217">
    <property type="component" value="Unassembled WGS sequence"/>
</dbReference>
<accession>A0A429GF90</accession>
<feature type="domain" description="Transcobalamin-like C-terminal" evidence="1">
    <location>
        <begin position="71"/>
        <end position="144"/>
    </location>
</feature>
<keyword evidence="4" id="KW-1185">Reference proteome</keyword>
<comment type="caution">
    <text evidence="2">The sequence shown here is derived from an EMBL/GenBank/DDBJ whole genome shotgun (WGS) entry which is preliminary data.</text>
</comment>
<protein>
    <submittedName>
        <fullName evidence="2">DUF4430 domain-containing protein</fullName>
    </submittedName>
</protein>
<reference evidence="2 4" key="1">
    <citation type="submission" date="2018-10" db="EMBL/GenBank/DDBJ databases">
        <title>Co-occurring genomic capacity for anaerobic methane metabolism and dissimilatory sulfite reduction discovered in the Korarchaeota.</title>
        <authorList>
            <person name="Mckay L.J."/>
            <person name="Dlakic M."/>
            <person name="Fields M.W."/>
            <person name="Delmont T.O."/>
            <person name="Eren A.M."/>
            <person name="Jay Z.J."/>
            <person name="Klingelsmith K.B."/>
            <person name="Rusch D.B."/>
            <person name="Inskeep W.P."/>
        </authorList>
    </citation>
    <scope>NUCLEOTIDE SEQUENCE [LARGE SCALE GENOMIC DNA]</scope>
    <source>
        <strain evidence="2 4">MDKW</strain>
    </source>
</reference>
<proteinExistence type="predicted"/>
<evidence type="ECO:0000313" key="2">
    <source>
        <dbReference type="EMBL" id="RSN72403.1"/>
    </source>
</evidence>
<gene>
    <name evidence="2" type="ORF">D6D85_14035</name>
    <name evidence="3" type="ORF">EF810_04470</name>
</gene>
<dbReference type="AlphaFoldDB" id="A0A429GF90"/>
<dbReference type="EMBL" id="RCOS01000156">
    <property type="protein sequence ID" value="RSN72403.1"/>
    <property type="molecule type" value="Genomic_DNA"/>
</dbReference>
<reference evidence="3 5" key="2">
    <citation type="journal article" date="2019" name="Nat. Microbiol.">
        <title>Wide diversity of methane and short-chain alkane metabolisms in uncultured archaea.</title>
        <authorList>
            <person name="Borrel G."/>
            <person name="Adam P.S."/>
            <person name="McKay L.J."/>
            <person name="Chen L.X."/>
            <person name="Sierra-Garcia I.N."/>
            <person name="Sieber C.M."/>
            <person name="Letourneur Q."/>
            <person name="Ghozlane A."/>
            <person name="Andersen G.L."/>
            <person name="Li W.J."/>
            <person name="Hallam S.J."/>
            <person name="Muyzer G."/>
            <person name="de Oliveira V.M."/>
            <person name="Inskeep W.P."/>
            <person name="Banfield J.F."/>
            <person name="Gribaldo S."/>
        </authorList>
    </citation>
    <scope>NUCLEOTIDE SEQUENCE [LARGE SCALE GENOMIC DNA]</scope>
    <source>
        <strain evidence="3">NM4</strain>
    </source>
</reference>
<dbReference type="Gene3D" id="2.170.130.30">
    <property type="match status" value="1"/>
</dbReference>
<evidence type="ECO:0000313" key="4">
    <source>
        <dbReference type="Proteomes" id="UP000277582"/>
    </source>
</evidence>
<dbReference type="InterPro" id="IPR027954">
    <property type="entry name" value="Transcobalamin-like_C"/>
</dbReference>
<dbReference type="Proteomes" id="UP000277582">
    <property type="component" value="Unassembled WGS sequence"/>
</dbReference>
<evidence type="ECO:0000313" key="3">
    <source>
        <dbReference type="EMBL" id="RZN61699.1"/>
    </source>
</evidence>
<name>A0A429GF90_9CREN</name>
<evidence type="ECO:0000259" key="1">
    <source>
        <dbReference type="Pfam" id="PF14478"/>
    </source>
</evidence>